<evidence type="ECO:0000313" key="5">
    <source>
        <dbReference type="EMBL" id="KAF7672909.1"/>
    </source>
</evidence>
<dbReference type="Gene3D" id="3.40.50.1820">
    <property type="entry name" value="alpha/beta hydrolase"/>
    <property type="match status" value="1"/>
</dbReference>
<dbReference type="SUPFAM" id="SSF55729">
    <property type="entry name" value="Acyl-CoA N-acyltransferases (Nat)"/>
    <property type="match status" value="1"/>
</dbReference>
<dbReference type="GO" id="GO:0019695">
    <property type="term" value="P:choline metabolic process"/>
    <property type="evidence" value="ECO:0007669"/>
    <property type="project" value="TreeGrafter"/>
</dbReference>
<dbReference type="SUPFAM" id="SSF53474">
    <property type="entry name" value="alpha/beta-Hydrolases"/>
    <property type="match status" value="1"/>
</dbReference>
<dbReference type="InterPro" id="IPR002018">
    <property type="entry name" value="CarbesteraseB"/>
</dbReference>
<dbReference type="PANTHER" id="PTHR43918">
    <property type="entry name" value="ACETYLCHOLINESTERASE"/>
    <property type="match status" value="1"/>
</dbReference>
<dbReference type="GO" id="GO:0016747">
    <property type="term" value="F:acyltransferase activity, transferring groups other than amino-acyl groups"/>
    <property type="evidence" value="ECO:0007669"/>
    <property type="project" value="InterPro"/>
</dbReference>
<evidence type="ECO:0000313" key="6">
    <source>
        <dbReference type="Proteomes" id="UP000596902"/>
    </source>
</evidence>
<dbReference type="Pfam" id="PF00135">
    <property type="entry name" value="COesterase"/>
    <property type="match status" value="1"/>
</dbReference>
<dbReference type="InterPro" id="IPR000182">
    <property type="entry name" value="GNAT_dom"/>
</dbReference>
<accession>A0A8H7EEG5</accession>
<evidence type="ECO:0000256" key="1">
    <source>
        <dbReference type="ARBA" id="ARBA00004685"/>
    </source>
</evidence>
<proteinExistence type="inferred from homology"/>
<comment type="similarity">
    <text evidence="2">Belongs to the type-B carboxylesterase/lipase family.</text>
</comment>
<dbReference type="GO" id="GO:0005886">
    <property type="term" value="C:plasma membrane"/>
    <property type="evidence" value="ECO:0007669"/>
    <property type="project" value="TreeGrafter"/>
</dbReference>
<dbReference type="PROSITE" id="PS51186">
    <property type="entry name" value="GNAT"/>
    <property type="match status" value="1"/>
</dbReference>
<evidence type="ECO:0000256" key="2">
    <source>
        <dbReference type="ARBA" id="ARBA00005964"/>
    </source>
</evidence>
<dbReference type="Proteomes" id="UP000596902">
    <property type="component" value="Unassembled WGS sequence"/>
</dbReference>
<dbReference type="InterPro" id="IPR019826">
    <property type="entry name" value="Carboxylesterase_B_AS"/>
</dbReference>
<dbReference type="InterPro" id="IPR029058">
    <property type="entry name" value="AB_hydrolase_fold"/>
</dbReference>
<dbReference type="InterPro" id="IPR050654">
    <property type="entry name" value="AChE-related_enzymes"/>
</dbReference>
<evidence type="ECO:0000259" key="4">
    <source>
        <dbReference type="PROSITE" id="PS51186"/>
    </source>
</evidence>
<keyword evidence="6" id="KW-1185">Reference proteome</keyword>
<name>A0A8H7EEG5_9PLEO</name>
<dbReference type="RefSeq" id="XP_038783252.1">
    <property type="nucleotide sequence ID" value="XM_038933907.1"/>
</dbReference>
<gene>
    <name evidence="5" type="ORF">GT037_008860</name>
</gene>
<dbReference type="GO" id="GO:0006581">
    <property type="term" value="P:acetylcholine catabolic process"/>
    <property type="evidence" value="ECO:0007669"/>
    <property type="project" value="TreeGrafter"/>
</dbReference>
<dbReference type="AlphaFoldDB" id="A0A8H7EEG5"/>
<dbReference type="InterPro" id="IPR016181">
    <property type="entry name" value="Acyl_CoA_acyltransferase"/>
</dbReference>
<comment type="caution">
    <text evidence="5">The sequence shown here is derived from an EMBL/GenBank/DDBJ whole genome shotgun (WGS) entry which is preliminary data.</text>
</comment>
<reference evidence="5" key="2">
    <citation type="submission" date="2020-08" db="EMBL/GenBank/DDBJ databases">
        <title>Draft Genome Sequence of Cumin Blight Pathogen Alternaria burnsii.</title>
        <authorList>
            <person name="Feng Z."/>
        </authorList>
    </citation>
    <scope>NUCLEOTIDE SEQUENCE</scope>
    <source>
        <strain evidence="5">CBS107.38</strain>
    </source>
</reference>
<sequence length="725" mass="80664">MATESKDPSTFTFHHDDLGPMTGVITPSNVVQFRAVPYATIPARFKQSVLAETLAGKDDFTKHGYVCPQVFSENVVGGGNFPGESFPAASDEFQCAILQLNIPLSYLKDQPPSSKLPVLVYIHGGGFVLGKIDEQHSTALMVEQSILDDQPVISASIQYRVGALGYLHTPESGNANLALNDQRNALLWIQKFVAGFGGDSKRVTVFGESAGSISICSHMLSAPPSSGPLFQRAILCSGVLGPTTAPLSLENASKTYKDFLKRVGIEEDGEASLDLLRKVDVQKIVDATSEYRADGGMWLIVQDPEWFGDAAGSVTWDRIPELLSKCDWVNEIILGTTGSEGITLMQQIVPVSPDAFLSGIATQLGEQSAELVGKVYGVAPNTDQNLFLTAGARWMGDVVFDAPTHQLAQYLTQHTNKKVYRYVFDVRNPFPISPFWQQAHHWVDVYFMFKTYQFRYPTQRLKDISTQHAQNWISFANGSTPWKEYKYTGDGDEIVMVADERDGWVERTVGQHEKLVENTWRRCEALYQSWDSMRGKEFSPFDIDPMKMQEVIATRDIARSWDKRAIGDFAVGRRSKLQIEDTTGRKLAVATNAVVVIDESDMDGVCQTLDDIEWLGYAGVRDATTTSLPSRNASDAPLPPWEEMVELRYGVAPSCWGQGVAREAAEAVMQWAATERSVKRFIAETEKENARSGRVLEKMGFKKSGTEYWKDEDEVEWERDASSLW</sequence>
<dbReference type="PANTHER" id="PTHR43918:SF4">
    <property type="entry name" value="CARBOXYLIC ESTER HYDROLASE"/>
    <property type="match status" value="1"/>
</dbReference>
<dbReference type="EMBL" id="JAAABM010000014">
    <property type="protein sequence ID" value="KAF7672909.1"/>
    <property type="molecule type" value="Genomic_DNA"/>
</dbReference>
<protein>
    <submittedName>
        <fullName evidence="5">Alpha beta-hydrolase</fullName>
    </submittedName>
</protein>
<evidence type="ECO:0000256" key="3">
    <source>
        <dbReference type="ARBA" id="ARBA00022801"/>
    </source>
</evidence>
<dbReference type="Pfam" id="PF13302">
    <property type="entry name" value="Acetyltransf_3"/>
    <property type="match status" value="1"/>
</dbReference>
<dbReference type="PROSITE" id="PS00122">
    <property type="entry name" value="CARBOXYLESTERASE_B_1"/>
    <property type="match status" value="1"/>
</dbReference>
<feature type="domain" description="N-acetyltransferase" evidence="4">
    <location>
        <begin position="639"/>
        <end position="722"/>
    </location>
</feature>
<dbReference type="GO" id="GO:0003990">
    <property type="term" value="F:acetylcholinesterase activity"/>
    <property type="evidence" value="ECO:0007669"/>
    <property type="project" value="TreeGrafter"/>
</dbReference>
<keyword evidence="3 5" id="KW-0378">Hydrolase</keyword>
<reference evidence="5" key="1">
    <citation type="submission" date="2020-01" db="EMBL/GenBank/DDBJ databases">
        <authorList>
            <person name="Feng Z.H.Z."/>
        </authorList>
    </citation>
    <scope>NUCLEOTIDE SEQUENCE</scope>
    <source>
        <strain evidence="5">CBS107.38</strain>
    </source>
</reference>
<dbReference type="GeneID" id="62207085"/>
<organism evidence="5 6">
    <name type="scientific">Alternaria burnsii</name>
    <dbReference type="NCBI Taxonomy" id="1187904"/>
    <lineage>
        <taxon>Eukaryota</taxon>
        <taxon>Fungi</taxon>
        <taxon>Dikarya</taxon>
        <taxon>Ascomycota</taxon>
        <taxon>Pezizomycotina</taxon>
        <taxon>Dothideomycetes</taxon>
        <taxon>Pleosporomycetidae</taxon>
        <taxon>Pleosporales</taxon>
        <taxon>Pleosporineae</taxon>
        <taxon>Pleosporaceae</taxon>
        <taxon>Alternaria</taxon>
        <taxon>Alternaria sect. Alternaria</taxon>
    </lineage>
</organism>
<dbReference type="Gene3D" id="3.40.630.30">
    <property type="match status" value="1"/>
</dbReference>
<comment type="pathway">
    <text evidence="1">Mycotoxin biosynthesis.</text>
</comment>